<feature type="domain" description="Piezo TM25-28" evidence="13">
    <location>
        <begin position="233"/>
        <end position="316"/>
    </location>
</feature>
<reference evidence="16" key="1">
    <citation type="submission" date="2019-05" db="EMBL/GenBank/DDBJ databases">
        <title>Annotation for the trematode Fasciolopsis buski.</title>
        <authorList>
            <person name="Choi Y.-J."/>
        </authorList>
    </citation>
    <scope>NUCLEOTIDE SEQUENCE</scope>
    <source>
        <strain evidence="16">HT</strain>
        <tissue evidence="16">Whole worm</tissue>
    </source>
</reference>
<name>A0A8E0VF84_9TREM</name>
<evidence type="ECO:0000259" key="14">
    <source>
        <dbReference type="Pfam" id="PF23188"/>
    </source>
</evidence>
<feature type="transmembrane region" description="Helical" evidence="11">
    <location>
        <begin position="1269"/>
        <end position="1293"/>
    </location>
</feature>
<dbReference type="GO" id="GO:0005886">
    <property type="term" value="C:plasma membrane"/>
    <property type="evidence" value="ECO:0007669"/>
    <property type="project" value="UniProtKB-SubCell"/>
</dbReference>
<keyword evidence="17" id="KW-1185">Reference proteome</keyword>
<feature type="region of interest" description="Disordered" evidence="10">
    <location>
        <begin position="211"/>
        <end position="230"/>
    </location>
</feature>
<dbReference type="Pfam" id="PF23188">
    <property type="entry name" value="THU_Piezo1"/>
    <property type="match status" value="1"/>
</dbReference>
<feature type="transmembrane region" description="Helical" evidence="11">
    <location>
        <begin position="1567"/>
        <end position="1585"/>
    </location>
</feature>
<comment type="similarity">
    <text evidence="2">Belongs to the PIEZO (TC 1.A.75) family.</text>
</comment>
<feature type="compositionally biased region" description="Polar residues" evidence="10">
    <location>
        <begin position="426"/>
        <end position="447"/>
    </location>
</feature>
<dbReference type="Pfam" id="PF15917">
    <property type="entry name" value="Piezo_TM25-28"/>
    <property type="match status" value="1"/>
</dbReference>
<feature type="transmembrane region" description="Helical" evidence="11">
    <location>
        <begin position="1528"/>
        <end position="1547"/>
    </location>
</feature>
<evidence type="ECO:0000256" key="2">
    <source>
        <dbReference type="ARBA" id="ARBA00007821"/>
    </source>
</evidence>
<evidence type="ECO:0000256" key="10">
    <source>
        <dbReference type="SAM" id="MobiDB-lite"/>
    </source>
</evidence>
<dbReference type="Proteomes" id="UP000728185">
    <property type="component" value="Unassembled WGS sequence"/>
</dbReference>
<evidence type="ECO:0000256" key="11">
    <source>
        <dbReference type="SAM" id="Phobius"/>
    </source>
</evidence>
<dbReference type="InterPro" id="IPR027272">
    <property type="entry name" value="Piezo"/>
</dbReference>
<feature type="transmembrane region" description="Helical" evidence="11">
    <location>
        <begin position="1299"/>
        <end position="1318"/>
    </location>
</feature>
<feature type="transmembrane region" description="Helical" evidence="11">
    <location>
        <begin position="1495"/>
        <end position="1516"/>
    </location>
</feature>
<feature type="compositionally biased region" description="Polar residues" evidence="10">
    <location>
        <begin position="1117"/>
        <end position="1126"/>
    </location>
</feature>
<feature type="compositionally biased region" description="Polar residues" evidence="10">
    <location>
        <begin position="530"/>
        <end position="542"/>
    </location>
</feature>
<evidence type="ECO:0000256" key="8">
    <source>
        <dbReference type="ARBA" id="ARBA00023136"/>
    </source>
</evidence>
<feature type="transmembrane region" description="Helical" evidence="11">
    <location>
        <begin position="88"/>
        <end position="115"/>
    </location>
</feature>
<feature type="compositionally biased region" description="Pro residues" evidence="10">
    <location>
        <begin position="2026"/>
        <end position="2037"/>
    </location>
</feature>
<feature type="region of interest" description="Disordered" evidence="10">
    <location>
        <begin position="368"/>
        <end position="447"/>
    </location>
</feature>
<comment type="caution">
    <text evidence="16">The sequence shown here is derived from an EMBL/GenBank/DDBJ whole genome shotgun (WGS) entry which is preliminary data.</text>
</comment>
<dbReference type="OrthoDB" id="303066at2759"/>
<evidence type="ECO:0000256" key="5">
    <source>
        <dbReference type="ARBA" id="ARBA00022692"/>
    </source>
</evidence>
<evidence type="ECO:0000256" key="9">
    <source>
        <dbReference type="ARBA" id="ARBA00023303"/>
    </source>
</evidence>
<feature type="region of interest" description="Disordered" evidence="10">
    <location>
        <begin position="495"/>
        <end position="561"/>
    </location>
</feature>
<evidence type="ECO:0000259" key="15">
    <source>
        <dbReference type="Pfam" id="PF24874"/>
    </source>
</evidence>
<evidence type="ECO:0000313" key="17">
    <source>
        <dbReference type="Proteomes" id="UP000728185"/>
    </source>
</evidence>
<dbReference type="PANTHER" id="PTHR47049">
    <property type="entry name" value="PIEZO-TYPE MECHANOSENSITIVE ION CHANNEL HOMOLOG"/>
    <property type="match status" value="1"/>
</dbReference>
<dbReference type="InterPro" id="IPR031334">
    <property type="entry name" value="Piezo_cap_dom"/>
</dbReference>
<feature type="region of interest" description="Disordered" evidence="10">
    <location>
        <begin position="1091"/>
        <end position="1126"/>
    </location>
</feature>
<evidence type="ECO:0000256" key="3">
    <source>
        <dbReference type="ARBA" id="ARBA00022448"/>
    </source>
</evidence>
<sequence length="2161" mass="245347">MDNPAWIGLTKVDDFYHYSLPMGMLMIVCVCWHAIAYRQRQFYSGPDNVRPREGIVFAQVTINSMGYDLLNVVKFAVNYGFYKFGLELCYSITVVTACLRADAFSVLYLLLLLMFLFTPREVCARLWLPYMVILAALIPIQYAGCVGLPPGLCLVYPWITDSQDTDNLLQWLFLPGTYGSPNARKLTADFFQFAAVALQYHVFKIEQRPDAEGYGGGPNRPVLTNNPPDENERDFISSKESYLDYMRHAVFYWSYWVSLAIVLATGVTWITLFCLGYMILSFIYLWMGQNVMLRKRINLIKSGAYLINRKLMSVISEQAAREQRTLGKIREKLEAIQRRQAALGRNTANINEHYIMLRSGDYYLFEGDPEEDDTHFNSGNEQSPPSRSGSASRQLTSSSATSHPAKRSVSSAARRGTIHFIENKLPSENQATDPPPSSSGAIDQQSTSDILPLDSRTVASPGLNLQQIHLFGALPNVEPSVVDLLANYTDPYSMSNRPEDDLVRTESSNNNPRALGHRRMRSHPEYLRWNSPSPLITPSTDTLTDRLPSTGGLHVPPHQLRSVRTSPIQLVDHVNLGRTQARQLRAADCTDRRRNQKSTDVTNSVRRKPHQTHRRLSSASAALMSTSVAVPDASMHPAKWPVPSAVAPQFKHGLYPAFEAMSVVDEKKSDSTKVSEMIKLPSRKSSLPVVAAEGDHIWSTIPSTCAVAGTLVAVTDPTVGTTETVTTKQSSGRISSRVSSFDRADEEDAGQEADWDSDEEEDDANPVNFSASRLNPLQLLNRAMELGACSTVRHYRRSMLSQPPYSRSRQQLQMGEPVSGSNEGAHLTDECTRSQLRPKSKHGSFAGHPHALLENRPDTIGMRHMSLQHILRSPGDRFLREITVDQAVPTSVSTIPSVFNSESNVSQINQSNLPGRLRQKGPHLASLASLEDDEDVDEVRTDSGTLLREIRPPVGCNRASSGLRTGTKRNLADCDAPTISSYLDALSTEPFPPSVTNQYPPFGQISPPVSRARIDSKQRKRPTVGFRQVPVPSPLLEDLSQTQPITAIHTVRVHGPLGNDIRTAKGEPHNQALLCARYSNLEDSLSESSVYFKHHHRGTPQAEGGGGREDPSRYQSRDNTNITEGSVHQREEGCWSKFKASCMIAYMFIISSVDSLIRFLNGLTRQYRRIRRTIDQEKRLVKRRLIANVDTTQEQSRHRLEAAMFEVVANTTDQLQPLMRNHMECAPPIGGNMPDYRLKSVHAMEPMGSMYQHHYQREKAFRQSRSHAFLLLIALGNLAIVYSEWFCYFLLILNHMRSSTILSLPYPLTVFLWGMLSVPRPTKTFWIFLITYTEVVIVIKYIFQFKFIYFNDPMEKPSVSAEALWLPRLFGLDKNDHYALFDLIQLISLFLHRGYLKNNGLWRDHTEFAQDLELVVEENLAAQIRRSSRQAGEHTKSRLCIDDILSHFKFRTGMGDNAFEFIKSNRIPLPFISMLLVQFIFIIIDRGLFLQKQVLGKFIFQIIHVLLIHGWLSFILPHITRSPFNASVAPQLLYLIKCIYFSLSAYQIRSGYPHRILGNFLTKNYNYLNLILFKGYLIIPFLYELRNVMDWMWTRSALSLYHWMELEDIYAKIFVLKCWRRSEIAYPTPRGVNRPAGKKALVGGLLLLFFFICFWGPMALSSFIGATFDFNPPALCTFSVSFGGFPPIFEFASREGNILKVSENVHLDFMRCHEKDKQTFGFLNNFEAKDVRYITIDGFSGNIWAITPPSHSTLLEKLADSKSDLLLHFHMRCRRHTKEIQTSQTSVEDIFSRRLGTDERQQLLRVLNQSDGSTSSTEGPSFHTTEPVVLDAVMPRYVLLRKDRLRAAYAKLGQKETYVNVSFNIHHDRLQTQSWWELKEREGREPVDPCFEVLRGSVLGSKNRARAKVLSIVTYNERVSDSLFGKVFSNYGIIGMYAAYIFLANRLLRTIYSNISYVIRLEELPHVDRILNLCNEIYLVRENNLLRLEEQLVAKLFFLYRSSETMIKWTRHPKYIIDKFTDKPELPPPQAPPPPPQLNSRLDLNPDVVDEPNNEAERRISHENGLTGTFGVNQSGSNQCHDHTRLLSSSPMANPVGRLRSRRTAVEFPEDGTEGNETRRRSVRMCGHGRHSSQDAENNYPTSLFIRRTDNARASSRKPSR</sequence>
<dbReference type="PANTHER" id="PTHR47049:SF2">
    <property type="entry name" value="PIEZO-TYPE MECHANOSENSITIVE ION CHANNEL HOMOLOG"/>
    <property type="match status" value="1"/>
</dbReference>
<feature type="transmembrane region" description="Helical" evidence="11">
    <location>
        <begin position="1378"/>
        <end position="1396"/>
    </location>
</feature>
<feature type="transmembrane region" description="Helical" evidence="11">
    <location>
        <begin position="1640"/>
        <end position="1660"/>
    </location>
</feature>
<feature type="region of interest" description="Disordered" evidence="10">
    <location>
        <begin position="585"/>
        <end position="620"/>
    </location>
</feature>
<accession>A0A8E0VF84</accession>
<keyword evidence="4" id="KW-1003">Cell membrane</keyword>
<feature type="compositionally biased region" description="Basic residues" evidence="10">
    <location>
        <begin position="605"/>
        <end position="616"/>
    </location>
</feature>
<feature type="compositionally biased region" description="Polar residues" evidence="10">
    <location>
        <begin position="376"/>
        <end position="402"/>
    </location>
</feature>
<feature type="transmembrane region" description="Helical" evidence="11">
    <location>
        <begin position="255"/>
        <end position="287"/>
    </location>
</feature>
<feature type="region of interest" description="Disordered" evidence="10">
    <location>
        <begin position="2020"/>
        <end position="2161"/>
    </location>
</feature>
<feature type="region of interest" description="Disordered" evidence="10">
    <location>
        <begin position="720"/>
        <end position="769"/>
    </location>
</feature>
<evidence type="ECO:0000256" key="4">
    <source>
        <dbReference type="ARBA" id="ARBA00022475"/>
    </source>
</evidence>
<dbReference type="InterPro" id="IPR056770">
    <property type="entry name" value="Piezo_THU9_anchor"/>
</dbReference>
<feature type="transmembrane region" description="Helical" evidence="11">
    <location>
        <begin position="127"/>
        <end position="148"/>
    </location>
</feature>
<keyword evidence="3" id="KW-0813">Transport</keyword>
<dbReference type="InterPro" id="IPR056768">
    <property type="entry name" value="THU_Piezo"/>
</dbReference>
<keyword evidence="5 11" id="KW-0812">Transmembrane</keyword>
<dbReference type="GO" id="GO:0008381">
    <property type="term" value="F:mechanosensitive monoatomic ion channel activity"/>
    <property type="evidence" value="ECO:0007669"/>
    <property type="project" value="InterPro"/>
</dbReference>
<dbReference type="InterPro" id="IPR031805">
    <property type="entry name" value="Piezo_TM25-28"/>
</dbReference>
<evidence type="ECO:0000256" key="1">
    <source>
        <dbReference type="ARBA" id="ARBA00004651"/>
    </source>
</evidence>
<dbReference type="Pfam" id="PF24874">
    <property type="entry name" value="Piezo_THU9_anchor"/>
    <property type="match status" value="1"/>
</dbReference>
<proteinExistence type="inferred from homology"/>
<feature type="compositionally biased region" description="Low complexity" evidence="10">
    <location>
        <begin position="720"/>
        <end position="739"/>
    </location>
</feature>
<feature type="transmembrane region" description="Helical" evidence="11">
    <location>
        <begin position="1469"/>
        <end position="1489"/>
    </location>
</feature>
<feature type="region of interest" description="Disordered" evidence="10">
    <location>
        <begin position="998"/>
        <end position="1029"/>
    </location>
</feature>
<feature type="domain" description="Piezo transmembrane helical unit" evidence="14">
    <location>
        <begin position="1282"/>
        <end position="1403"/>
    </location>
</feature>
<dbReference type="EMBL" id="LUCM01009887">
    <property type="protein sequence ID" value="KAA0186213.1"/>
    <property type="molecule type" value="Genomic_DNA"/>
</dbReference>
<dbReference type="Pfam" id="PF12166">
    <property type="entry name" value="Piezo_cap"/>
    <property type="match status" value="1"/>
</dbReference>
<feature type="domain" description="Piezo THU9 and anchor" evidence="15">
    <location>
        <begin position="1454"/>
        <end position="1662"/>
    </location>
</feature>
<evidence type="ECO:0000256" key="7">
    <source>
        <dbReference type="ARBA" id="ARBA00023065"/>
    </source>
</evidence>
<keyword evidence="7" id="KW-0406">Ion transport</keyword>
<evidence type="ECO:0000259" key="12">
    <source>
        <dbReference type="Pfam" id="PF12166"/>
    </source>
</evidence>
<organism evidence="16 17">
    <name type="scientific">Fasciolopsis buskii</name>
    <dbReference type="NCBI Taxonomy" id="27845"/>
    <lineage>
        <taxon>Eukaryota</taxon>
        <taxon>Metazoa</taxon>
        <taxon>Spiralia</taxon>
        <taxon>Lophotrochozoa</taxon>
        <taxon>Platyhelminthes</taxon>
        <taxon>Trematoda</taxon>
        <taxon>Digenea</taxon>
        <taxon>Plagiorchiida</taxon>
        <taxon>Echinostomata</taxon>
        <taxon>Echinostomatoidea</taxon>
        <taxon>Fasciolidae</taxon>
        <taxon>Fasciolopsis</taxon>
    </lineage>
</organism>
<feature type="compositionally biased region" description="Basic and acidic residues" evidence="10">
    <location>
        <begin position="1106"/>
        <end position="1116"/>
    </location>
</feature>
<keyword evidence="9" id="KW-0407">Ion channel</keyword>
<gene>
    <name evidence="16" type="ORF">FBUS_07113</name>
</gene>
<feature type="transmembrane region" description="Helical" evidence="11">
    <location>
        <begin position="1325"/>
        <end position="1343"/>
    </location>
</feature>
<protein>
    <submittedName>
        <fullName evidence="16">Piezo-type mechanosensitive ion channel component</fullName>
    </submittedName>
</protein>
<feature type="compositionally biased region" description="Acidic residues" evidence="10">
    <location>
        <begin position="744"/>
        <end position="764"/>
    </location>
</feature>
<feature type="compositionally biased region" description="Polar residues" evidence="10">
    <location>
        <begin position="2064"/>
        <end position="2079"/>
    </location>
</feature>
<evidence type="ECO:0000259" key="13">
    <source>
        <dbReference type="Pfam" id="PF15917"/>
    </source>
</evidence>
<comment type="subcellular location">
    <subcellularLocation>
        <location evidence="1">Cell membrane</location>
        <topology evidence="1">Multi-pass membrane protein</topology>
    </subcellularLocation>
</comment>
<feature type="transmembrane region" description="Helical" evidence="11">
    <location>
        <begin position="1143"/>
        <end position="1163"/>
    </location>
</feature>
<evidence type="ECO:0000313" key="16">
    <source>
        <dbReference type="EMBL" id="KAA0186213.1"/>
    </source>
</evidence>
<feature type="transmembrane region" description="Helical" evidence="11">
    <location>
        <begin position="15"/>
        <end position="35"/>
    </location>
</feature>
<feature type="domain" description="Piezo non-specific cation channel cap" evidence="12">
    <location>
        <begin position="1713"/>
        <end position="2011"/>
    </location>
</feature>
<evidence type="ECO:0000256" key="6">
    <source>
        <dbReference type="ARBA" id="ARBA00022989"/>
    </source>
</evidence>
<keyword evidence="8 11" id="KW-0472">Membrane</keyword>
<feature type="compositionally biased region" description="Basic residues" evidence="10">
    <location>
        <begin position="2121"/>
        <end position="2131"/>
    </location>
</feature>
<keyword evidence="6 11" id="KW-1133">Transmembrane helix</keyword>